<evidence type="ECO:0000256" key="1">
    <source>
        <dbReference type="SAM" id="Phobius"/>
    </source>
</evidence>
<keyword evidence="1" id="KW-0472">Membrane</keyword>
<reference evidence="2 3" key="1">
    <citation type="submission" date="2019-06" db="EMBL/GenBank/DDBJ databases">
        <title>WGS assembly of Gossypium darwinii.</title>
        <authorList>
            <person name="Chen Z.J."/>
            <person name="Sreedasyam A."/>
            <person name="Ando A."/>
            <person name="Song Q."/>
            <person name="De L."/>
            <person name="Hulse-Kemp A."/>
            <person name="Ding M."/>
            <person name="Ye W."/>
            <person name="Kirkbride R."/>
            <person name="Jenkins J."/>
            <person name="Plott C."/>
            <person name="Lovell J."/>
            <person name="Lin Y.-M."/>
            <person name="Vaughn R."/>
            <person name="Liu B."/>
            <person name="Li W."/>
            <person name="Simpson S."/>
            <person name="Scheffler B."/>
            <person name="Saski C."/>
            <person name="Grover C."/>
            <person name="Hu G."/>
            <person name="Conover J."/>
            <person name="Carlson J."/>
            <person name="Shu S."/>
            <person name="Boston L."/>
            <person name="Williams M."/>
            <person name="Peterson D."/>
            <person name="Mcgee K."/>
            <person name="Jones D."/>
            <person name="Wendel J."/>
            <person name="Stelly D."/>
            <person name="Grimwood J."/>
            <person name="Schmutz J."/>
        </authorList>
    </citation>
    <scope>NUCLEOTIDE SEQUENCE [LARGE SCALE GENOMIC DNA]</scope>
    <source>
        <strain evidence="2">1808015.09</strain>
    </source>
</reference>
<name>A0A5D2DI49_GOSDA</name>
<feature type="transmembrane region" description="Helical" evidence="1">
    <location>
        <begin position="18"/>
        <end position="39"/>
    </location>
</feature>
<dbReference type="AlphaFoldDB" id="A0A5D2DI49"/>
<keyword evidence="1" id="KW-1133">Transmembrane helix</keyword>
<protein>
    <submittedName>
        <fullName evidence="2">Uncharacterized protein</fullName>
    </submittedName>
</protein>
<sequence>MEITCFIHRFWVFSRRKYCFGSSFQIYGCLCGCSCWMLWERKKLWLCKILPAMASLLQSITLLFIFSITLILISNRHAIPFIVLHVFSRIASIWRTLGGPYLDTHVRACVGDEFGHSSYLGKMKSWVKI</sequence>
<proteinExistence type="predicted"/>
<gene>
    <name evidence="2" type="ORF">ES288_D02G293300v1</name>
</gene>
<dbReference type="EMBL" id="CM017702">
    <property type="protein sequence ID" value="TYG81367.1"/>
    <property type="molecule type" value="Genomic_DNA"/>
</dbReference>
<keyword evidence="3" id="KW-1185">Reference proteome</keyword>
<keyword evidence="1" id="KW-0812">Transmembrane</keyword>
<accession>A0A5D2DI49</accession>
<feature type="transmembrane region" description="Helical" evidence="1">
    <location>
        <begin position="51"/>
        <end position="73"/>
    </location>
</feature>
<organism evidence="2 3">
    <name type="scientific">Gossypium darwinii</name>
    <name type="common">Darwin's cotton</name>
    <name type="synonym">Gossypium barbadense var. darwinii</name>
    <dbReference type="NCBI Taxonomy" id="34276"/>
    <lineage>
        <taxon>Eukaryota</taxon>
        <taxon>Viridiplantae</taxon>
        <taxon>Streptophyta</taxon>
        <taxon>Embryophyta</taxon>
        <taxon>Tracheophyta</taxon>
        <taxon>Spermatophyta</taxon>
        <taxon>Magnoliopsida</taxon>
        <taxon>eudicotyledons</taxon>
        <taxon>Gunneridae</taxon>
        <taxon>Pentapetalae</taxon>
        <taxon>rosids</taxon>
        <taxon>malvids</taxon>
        <taxon>Malvales</taxon>
        <taxon>Malvaceae</taxon>
        <taxon>Malvoideae</taxon>
        <taxon>Gossypium</taxon>
    </lineage>
</organism>
<evidence type="ECO:0000313" key="2">
    <source>
        <dbReference type="EMBL" id="TYG81367.1"/>
    </source>
</evidence>
<dbReference type="Proteomes" id="UP000323506">
    <property type="component" value="Chromosome D02"/>
</dbReference>
<evidence type="ECO:0000313" key="3">
    <source>
        <dbReference type="Proteomes" id="UP000323506"/>
    </source>
</evidence>